<sequence length="110" mass="13067">MGYCLVFGQRIHMPVDFISETRDLFQDSYGFSVEKEWLNSKLLEVWSRLKGVKPNLFQDSYGFLAIEKNEAKLKRIEVWSRLQAKRIHMPVNFISEARDLFQDSYGFLRI</sequence>
<dbReference type="Proteomes" id="UP000499080">
    <property type="component" value="Unassembled WGS sequence"/>
</dbReference>
<dbReference type="AlphaFoldDB" id="A0A4Y2S2S3"/>
<keyword evidence="2" id="KW-1185">Reference proteome</keyword>
<comment type="caution">
    <text evidence="1">The sequence shown here is derived from an EMBL/GenBank/DDBJ whole genome shotgun (WGS) entry which is preliminary data.</text>
</comment>
<protein>
    <submittedName>
        <fullName evidence="1">Uncharacterized protein</fullName>
    </submittedName>
</protein>
<reference evidence="1 2" key="1">
    <citation type="journal article" date="2019" name="Sci. Rep.">
        <title>Orb-weaving spider Araneus ventricosus genome elucidates the spidroin gene catalogue.</title>
        <authorList>
            <person name="Kono N."/>
            <person name="Nakamura H."/>
            <person name="Ohtoshi R."/>
            <person name="Moran D.A.P."/>
            <person name="Shinohara A."/>
            <person name="Yoshida Y."/>
            <person name="Fujiwara M."/>
            <person name="Mori M."/>
            <person name="Tomita M."/>
            <person name="Arakawa K."/>
        </authorList>
    </citation>
    <scope>NUCLEOTIDE SEQUENCE [LARGE SCALE GENOMIC DNA]</scope>
</reference>
<evidence type="ECO:0000313" key="2">
    <source>
        <dbReference type="Proteomes" id="UP000499080"/>
    </source>
</evidence>
<name>A0A4Y2S2S3_ARAVE</name>
<dbReference type="EMBL" id="BGPR01019552">
    <property type="protein sequence ID" value="GBN82267.1"/>
    <property type="molecule type" value="Genomic_DNA"/>
</dbReference>
<gene>
    <name evidence="1" type="ORF">AVEN_204973_1</name>
</gene>
<accession>A0A4Y2S2S3</accession>
<organism evidence="1 2">
    <name type="scientific">Araneus ventricosus</name>
    <name type="common">Orbweaver spider</name>
    <name type="synonym">Epeira ventricosa</name>
    <dbReference type="NCBI Taxonomy" id="182803"/>
    <lineage>
        <taxon>Eukaryota</taxon>
        <taxon>Metazoa</taxon>
        <taxon>Ecdysozoa</taxon>
        <taxon>Arthropoda</taxon>
        <taxon>Chelicerata</taxon>
        <taxon>Arachnida</taxon>
        <taxon>Araneae</taxon>
        <taxon>Araneomorphae</taxon>
        <taxon>Entelegynae</taxon>
        <taxon>Araneoidea</taxon>
        <taxon>Araneidae</taxon>
        <taxon>Araneus</taxon>
    </lineage>
</organism>
<proteinExistence type="predicted"/>
<evidence type="ECO:0000313" key="1">
    <source>
        <dbReference type="EMBL" id="GBN82267.1"/>
    </source>
</evidence>